<dbReference type="InterPro" id="IPR040079">
    <property type="entry name" value="Glutathione_S-Trfase"/>
</dbReference>
<dbReference type="EMBL" id="JAASQV010000001">
    <property type="protein sequence ID" value="NIJ63328.1"/>
    <property type="molecule type" value="Genomic_DNA"/>
</dbReference>
<dbReference type="PROSITE" id="PS50405">
    <property type="entry name" value="GST_CTER"/>
    <property type="match status" value="1"/>
</dbReference>
<dbReference type="InterPro" id="IPR010987">
    <property type="entry name" value="Glutathione-S-Trfase_C-like"/>
</dbReference>
<dbReference type="GO" id="GO:0004364">
    <property type="term" value="F:glutathione transferase activity"/>
    <property type="evidence" value="ECO:0007669"/>
    <property type="project" value="UniProtKB-EC"/>
</dbReference>
<dbReference type="EC" id="2.5.1.18" evidence="3"/>
<keyword evidence="3" id="KW-0808">Transferase</keyword>
<dbReference type="SUPFAM" id="SSF52833">
    <property type="entry name" value="Thioredoxin-like"/>
    <property type="match status" value="1"/>
</dbReference>
<dbReference type="SFLD" id="SFLDG00358">
    <property type="entry name" value="Main_(cytGST)"/>
    <property type="match status" value="1"/>
</dbReference>
<dbReference type="AlphaFoldDB" id="A0A7X5ZUE0"/>
<dbReference type="SFLD" id="SFLDG01150">
    <property type="entry name" value="Main.1:_Beta-like"/>
    <property type="match status" value="1"/>
</dbReference>
<dbReference type="PANTHER" id="PTHR44051">
    <property type="entry name" value="GLUTATHIONE S-TRANSFERASE-RELATED"/>
    <property type="match status" value="1"/>
</dbReference>
<dbReference type="CDD" id="cd03046">
    <property type="entry name" value="GST_N_GTT1_like"/>
    <property type="match status" value="1"/>
</dbReference>
<gene>
    <name evidence="3" type="ORF">FHR20_000259</name>
</gene>
<sequence>MAGDLTFYTHPQSRGRIVRWALEEAGASYETQVVEYGTTMKGEDYLGINPMGKVPAIVHGGHVVTECAAICAYLAEAFPAAGLAPDASERADYYRWLFFAAGPVEQAVTNHAAQFVPRPEQGRMFGYGNYELTVDVLERAVSAHPYIAGDRFTAADIYVGSAVGWGTMFGTLPKRDAFLDYFGRLSEREAYRRASAKDDALAAELQPAQAPA</sequence>
<dbReference type="Proteomes" id="UP000564677">
    <property type="component" value="Unassembled WGS sequence"/>
</dbReference>
<evidence type="ECO:0000259" key="2">
    <source>
        <dbReference type="PROSITE" id="PS50405"/>
    </source>
</evidence>
<reference evidence="3 4" key="1">
    <citation type="submission" date="2020-03" db="EMBL/GenBank/DDBJ databases">
        <title>Genomic Encyclopedia of Type Strains, Phase IV (KMG-IV): sequencing the most valuable type-strain genomes for metagenomic binning, comparative biology and taxonomic classification.</title>
        <authorList>
            <person name="Goeker M."/>
        </authorList>
    </citation>
    <scope>NUCLEOTIDE SEQUENCE [LARGE SCALE GENOMIC DNA]</scope>
    <source>
        <strain evidence="3 4">DSM 4733</strain>
    </source>
</reference>
<dbReference type="RefSeq" id="WP_167297891.1">
    <property type="nucleotide sequence ID" value="NZ_CP170557.1"/>
</dbReference>
<dbReference type="Pfam" id="PF02798">
    <property type="entry name" value="GST_N"/>
    <property type="match status" value="1"/>
</dbReference>
<feature type="domain" description="GST C-terminal" evidence="2">
    <location>
        <begin position="86"/>
        <end position="212"/>
    </location>
</feature>
<dbReference type="InterPro" id="IPR036282">
    <property type="entry name" value="Glutathione-S-Trfase_C_sf"/>
</dbReference>
<dbReference type="Gene3D" id="1.20.1050.10">
    <property type="match status" value="1"/>
</dbReference>
<organism evidence="3 4">
    <name type="scientific">Sphingomonas leidyi</name>
    <dbReference type="NCBI Taxonomy" id="68569"/>
    <lineage>
        <taxon>Bacteria</taxon>
        <taxon>Pseudomonadati</taxon>
        <taxon>Pseudomonadota</taxon>
        <taxon>Alphaproteobacteria</taxon>
        <taxon>Sphingomonadales</taxon>
        <taxon>Sphingomonadaceae</taxon>
        <taxon>Sphingomonas</taxon>
    </lineage>
</organism>
<proteinExistence type="predicted"/>
<dbReference type="CDD" id="cd03207">
    <property type="entry name" value="GST_C_8"/>
    <property type="match status" value="1"/>
</dbReference>
<comment type="caution">
    <text evidence="3">The sequence shown here is derived from an EMBL/GenBank/DDBJ whole genome shotgun (WGS) entry which is preliminary data.</text>
</comment>
<evidence type="ECO:0000259" key="1">
    <source>
        <dbReference type="PROSITE" id="PS50404"/>
    </source>
</evidence>
<keyword evidence="4" id="KW-1185">Reference proteome</keyword>
<dbReference type="SFLD" id="SFLDS00019">
    <property type="entry name" value="Glutathione_Transferase_(cytos"/>
    <property type="match status" value="1"/>
</dbReference>
<dbReference type="InterPro" id="IPR004045">
    <property type="entry name" value="Glutathione_S-Trfase_N"/>
</dbReference>
<evidence type="ECO:0000313" key="3">
    <source>
        <dbReference type="EMBL" id="NIJ63328.1"/>
    </source>
</evidence>
<name>A0A7X5ZUE0_9SPHN</name>
<dbReference type="InterPro" id="IPR036249">
    <property type="entry name" value="Thioredoxin-like_sf"/>
</dbReference>
<dbReference type="SUPFAM" id="SSF47616">
    <property type="entry name" value="GST C-terminal domain-like"/>
    <property type="match status" value="1"/>
</dbReference>
<dbReference type="PANTHER" id="PTHR44051:SF21">
    <property type="entry name" value="GLUTATHIONE S-TRANSFERASE FAMILY PROTEIN"/>
    <property type="match status" value="1"/>
</dbReference>
<feature type="domain" description="GST N-terminal" evidence="1">
    <location>
        <begin position="2"/>
        <end position="82"/>
    </location>
</feature>
<protein>
    <submittedName>
        <fullName evidence="3">Glutathione S-transferase</fullName>
        <ecNumber evidence="3">2.5.1.18</ecNumber>
    </submittedName>
</protein>
<accession>A0A7X5ZUE0</accession>
<evidence type="ECO:0000313" key="4">
    <source>
        <dbReference type="Proteomes" id="UP000564677"/>
    </source>
</evidence>
<dbReference type="Gene3D" id="3.40.30.10">
    <property type="entry name" value="Glutaredoxin"/>
    <property type="match status" value="1"/>
</dbReference>
<dbReference type="PROSITE" id="PS50404">
    <property type="entry name" value="GST_NTER"/>
    <property type="match status" value="1"/>
</dbReference>